<comment type="pathway">
    <text evidence="1 9">Porphyrin-containing compound metabolism; protoporphyrin-IX biosynthesis; coproporphyrinogen-III from 5-aminolevulinate: step 3/4.</text>
</comment>
<evidence type="ECO:0000256" key="4">
    <source>
        <dbReference type="ARBA" id="ARBA00023239"/>
    </source>
</evidence>
<evidence type="ECO:0000256" key="8">
    <source>
        <dbReference type="ARBA" id="ARBA00048617"/>
    </source>
</evidence>
<comment type="function">
    <text evidence="6 9">Catalyzes cyclization of the linear tetrapyrrole, hydroxymethylbilane, to the macrocyclic uroporphyrinogen III.</text>
</comment>
<name>A0ABP8EP44_9MICO</name>
<keyword evidence="5 9" id="KW-0627">Porphyrin biosynthesis</keyword>
<proteinExistence type="inferred from homology"/>
<keyword evidence="4 9" id="KW-0456">Lyase</keyword>
<reference evidence="12" key="1">
    <citation type="journal article" date="2019" name="Int. J. Syst. Evol. Microbiol.">
        <title>The Global Catalogue of Microorganisms (GCM) 10K type strain sequencing project: providing services to taxonomists for standard genome sequencing and annotation.</title>
        <authorList>
            <consortium name="The Broad Institute Genomics Platform"/>
            <consortium name="The Broad Institute Genome Sequencing Center for Infectious Disease"/>
            <person name="Wu L."/>
            <person name="Ma J."/>
        </authorList>
    </citation>
    <scope>NUCLEOTIDE SEQUENCE [LARGE SCALE GENOMIC DNA]</scope>
    <source>
        <strain evidence="12">JCM 17459</strain>
    </source>
</reference>
<feature type="domain" description="Tetrapyrrole biosynthesis uroporphyrinogen III synthase" evidence="10">
    <location>
        <begin position="19"/>
        <end position="245"/>
    </location>
</feature>
<evidence type="ECO:0000313" key="12">
    <source>
        <dbReference type="Proteomes" id="UP001499841"/>
    </source>
</evidence>
<evidence type="ECO:0000256" key="6">
    <source>
        <dbReference type="ARBA" id="ARBA00037589"/>
    </source>
</evidence>
<evidence type="ECO:0000256" key="9">
    <source>
        <dbReference type="RuleBase" id="RU366031"/>
    </source>
</evidence>
<dbReference type="InterPro" id="IPR003754">
    <property type="entry name" value="4pyrrol_synth_uPrphyn_synth"/>
</dbReference>
<evidence type="ECO:0000259" key="10">
    <source>
        <dbReference type="Pfam" id="PF02602"/>
    </source>
</evidence>
<dbReference type="Proteomes" id="UP001499841">
    <property type="component" value="Unassembled WGS sequence"/>
</dbReference>
<dbReference type="CDD" id="cd06578">
    <property type="entry name" value="HemD"/>
    <property type="match status" value="1"/>
</dbReference>
<keyword evidence="12" id="KW-1185">Reference proteome</keyword>
<organism evidence="11 12">
    <name type="scientific">Georgenia daeguensis</name>
    <dbReference type="NCBI Taxonomy" id="908355"/>
    <lineage>
        <taxon>Bacteria</taxon>
        <taxon>Bacillati</taxon>
        <taxon>Actinomycetota</taxon>
        <taxon>Actinomycetes</taxon>
        <taxon>Micrococcales</taxon>
        <taxon>Bogoriellaceae</taxon>
        <taxon>Georgenia</taxon>
    </lineage>
</organism>
<dbReference type="InterPro" id="IPR036108">
    <property type="entry name" value="4pyrrol_syn_uPrphyn_synt_sf"/>
</dbReference>
<comment type="caution">
    <text evidence="11">The sequence shown here is derived from an EMBL/GenBank/DDBJ whole genome shotgun (WGS) entry which is preliminary data.</text>
</comment>
<protein>
    <recommendedName>
        <fullName evidence="7 9">Uroporphyrinogen-III synthase</fullName>
        <ecNumber evidence="3 9">4.2.1.75</ecNumber>
    </recommendedName>
</protein>
<evidence type="ECO:0000256" key="1">
    <source>
        <dbReference type="ARBA" id="ARBA00004772"/>
    </source>
</evidence>
<evidence type="ECO:0000256" key="7">
    <source>
        <dbReference type="ARBA" id="ARBA00040167"/>
    </source>
</evidence>
<dbReference type="Gene3D" id="3.40.50.10090">
    <property type="match status" value="2"/>
</dbReference>
<dbReference type="EC" id="4.2.1.75" evidence="3 9"/>
<evidence type="ECO:0000256" key="2">
    <source>
        <dbReference type="ARBA" id="ARBA00008133"/>
    </source>
</evidence>
<comment type="similarity">
    <text evidence="2 9">Belongs to the uroporphyrinogen-III synthase family.</text>
</comment>
<evidence type="ECO:0000313" key="11">
    <source>
        <dbReference type="EMBL" id="GAA4285781.1"/>
    </source>
</evidence>
<evidence type="ECO:0000256" key="3">
    <source>
        <dbReference type="ARBA" id="ARBA00013109"/>
    </source>
</evidence>
<dbReference type="PANTHER" id="PTHR38042">
    <property type="entry name" value="UROPORPHYRINOGEN-III SYNTHASE, CHLOROPLASTIC"/>
    <property type="match status" value="1"/>
</dbReference>
<dbReference type="InterPro" id="IPR039793">
    <property type="entry name" value="UROS/Hem4"/>
</dbReference>
<sequence length="260" mass="26010">MTVDAARVIVPRTRPDDPVVAAVRDAGATPLPTALVTTAVVDPPDELDRSLRALAEGAHSWLAVTSATTVEVLLGRAEALGTTLPALVGETPVAAVGPATAAALHDAGLAVALVPPGPTSSAADLVAAWPVSPRGGIVLLPRSAIAAPTLATGLRERGWLVDDVVAYSTATARVADPTVAADLAAGRVDAVLLTSGSTARALVDLYGPVPGVAVVAIGPSTAEAAARAGLTVHAVAREQTPAGLITALDRALAHRSEQHR</sequence>
<gene>
    <name evidence="11" type="ORF">GCM10022262_01400</name>
</gene>
<evidence type="ECO:0000256" key="5">
    <source>
        <dbReference type="ARBA" id="ARBA00023244"/>
    </source>
</evidence>
<dbReference type="PANTHER" id="PTHR38042:SF1">
    <property type="entry name" value="UROPORPHYRINOGEN-III SYNTHASE, CHLOROPLASTIC"/>
    <property type="match status" value="1"/>
</dbReference>
<comment type="catalytic activity">
    <reaction evidence="8 9">
        <text>hydroxymethylbilane = uroporphyrinogen III + H2O</text>
        <dbReference type="Rhea" id="RHEA:18965"/>
        <dbReference type="ChEBI" id="CHEBI:15377"/>
        <dbReference type="ChEBI" id="CHEBI:57308"/>
        <dbReference type="ChEBI" id="CHEBI:57845"/>
        <dbReference type="EC" id="4.2.1.75"/>
    </reaction>
</comment>
<dbReference type="Pfam" id="PF02602">
    <property type="entry name" value="HEM4"/>
    <property type="match status" value="1"/>
</dbReference>
<dbReference type="SUPFAM" id="SSF69618">
    <property type="entry name" value="HemD-like"/>
    <property type="match status" value="1"/>
</dbReference>
<dbReference type="RefSeq" id="WP_345036499.1">
    <property type="nucleotide sequence ID" value="NZ_BAABBA010000001.1"/>
</dbReference>
<dbReference type="EMBL" id="BAABBA010000001">
    <property type="protein sequence ID" value="GAA4285781.1"/>
    <property type="molecule type" value="Genomic_DNA"/>
</dbReference>
<accession>A0ABP8EP44</accession>